<feature type="coiled-coil region" evidence="1">
    <location>
        <begin position="255"/>
        <end position="359"/>
    </location>
</feature>
<dbReference type="Gene3D" id="1.20.5.170">
    <property type="match status" value="1"/>
</dbReference>
<feature type="region of interest" description="Disordered" evidence="2">
    <location>
        <begin position="1"/>
        <end position="34"/>
    </location>
</feature>
<reference evidence="3" key="1">
    <citation type="submission" date="2011-07" db="EMBL/GenBank/DDBJ databases">
        <title>The Genome Sequence of Exophiala (Wangiella) dermatitidis NIH/UT8656.</title>
        <authorList>
            <consortium name="The Broad Institute Genome Sequencing Platform"/>
            <person name="Cuomo C."/>
            <person name="Wang Z."/>
            <person name="Hunicke-Smith S."/>
            <person name="Szanislo P.J."/>
            <person name="Earl A."/>
            <person name="Young S.K."/>
            <person name="Zeng Q."/>
            <person name="Gargeya S."/>
            <person name="Fitzgerald M."/>
            <person name="Haas B."/>
            <person name="Abouelleil A."/>
            <person name="Alvarado L."/>
            <person name="Arachchi H.M."/>
            <person name="Berlin A."/>
            <person name="Brown A."/>
            <person name="Chapman S.B."/>
            <person name="Chen Z."/>
            <person name="Dunbar C."/>
            <person name="Freedman E."/>
            <person name="Gearin G."/>
            <person name="Gellesch M."/>
            <person name="Goldberg J."/>
            <person name="Griggs A."/>
            <person name="Gujja S."/>
            <person name="Heiman D."/>
            <person name="Howarth C."/>
            <person name="Larson L."/>
            <person name="Lui A."/>
            <person name="MacDonald P.J.P."/>
            <person name="Montmayeur A."/>
            <person name="Murphy C."/>
            <person name="Neiman D."/>
            <person name="Pearson M."/>
            <person name="Priest M."/>
            <person name="Roberts A."/>
            <person name="Saif S."/>
            <person name="Shea T."/>
            <person name="Shenoy N."/>
            <person name="Sisk P."/>
            <person name="Stolte C."/>
            <person name="Sykes S."/>
            <person name="Wortman J."/>
            <person name="Nusbaum C."/>
            <person name="Birren B."/>
        </authorList>
    </citation>
    <scope>NUCLEOTIDE SEQUENCE</scope>
    <source>
        <strain evidence="3">NIH/UT8656</strain>
    </source>
</reference>
<feature type="region of interest" description="Disordered" evidence="2">
    <location>
        <begin position="707"/>
        <end position="772"/>
    </location>
</feature>
<feature type="compositionally biased region" description="Polar residues" evidence="2">
    <location>
        <begin position="70"/>
        <end position="83"/>
    </location>
</feature>
<accession>H6BUB5</accession>
<dbReference type="EMBL" id="JH226132">
    <property type="protein sequence ID" value="EHY54845.1"/>
    <property type="molecule type" value="Genomic_DNA"/>
</dbReference>
<evidence type="ECO:0000256" key="2">
    <source>
        <dbReference type="SAM" id="MobiDB-lite"/>
    </source>
</evidence>
<dbReference type="OrthoDB" id="4160598at2759"/>
<dbReference type="SUPFAM" id="SSF57997">
    <property type="entry name" value="Tropomyosin"/>
    <property type="match status" value="1"/>
</dbReference>
<feature type="compositionally biased region" description="Low complexity" evidence="2">
    <location>
        <begin position="714"/>
        <end position="726"/>
    </location>
</feature>
<gene>
    <name evidence="3" type="ORF">HMPREF1120_03007</name>
</gene>
<feature type="compositionally biased region" description="Polar residues" evidence="2">
    <location>
        <begin position="1"/>
        <end position="29"/>
    </location>
</feature>
<dbReference type="OMA" id="EDINATH"/>
<evidence type="ECO:0000313" key="4">
    <source>
        <dbReference type="Proteomes" id="UP000007304"/>
    </source>
</evidence>
<dbReference type="HOGENOM" id="CLU_346467_0_0_1"/>
<dbReference type="RefSeq" id="XP_009155306.1">
    <property type="nucleotide sequence ID" value="XM_009157058.1"/>
</dbReference>
<evidence type="ECO:0000313" key="3">
    <source>
        <dbReference type="EMBL" id="EHY54845.1"/>
    </source>
</evidence>
<dbReference type="Proteomes" id="UP000007304">
    <property type="component" value="Unassembled WGS sequence"/>
</dbReference>
<name>H6BUB5_EXODN</name>
<dbReference type="STRING" id="858893.H6BUB5"/>
<protein>
    <submittedName>
        <fullName evidence="3">Uncharacterized protein</fullName>
    </submittedName>
</protein>
<dbReference type="AlphaFoldDB" id="H6BUB5"/>
<keyword evidence="1" id="KW-0175">Coiled coil</keyword>
<feature type="region of interest" description="Disordered" evidence="2">
    <location>
        <begin position="786"/>
        <end position="862"/>
    </location>
</feature>
<dbReference type="InParanoid" id="H6BUB5"/>
<feature type="compositionally biased region" description="Basic residues" evidence="2">
    <location>
        <begin position="853"/>
        <end position="862"/>
    </location>
</feature>
<dbReference type="VEuPathDB" id="FungiDB:HMPREF1120_03007"/>
<evidence type="ECO:0000256" key="1">
    <source>
        <dbReference type="SAM" id="Coils"/>
    </source>
</evidence>
<dbReference type="GeneID" id="20307646"/>
<sequence>MMVLPQENQGNGASLNMQGGNSEPLSPSADTHVAKDPRLRVKTSSLNIADTTASRGHSHAHGGGDYLGTEGTSASGMHTPQGSLTKPQVAQLTLSDATALEKALGTFVSTAVDSSLSKRRRDRMQAESRRAQVEYERAQRSYSQFPVFVEHALEKQKKVDVDYEHSQQEARRNIEAEITTTSELVALLLQTLSKCTTGAGADTAQVRKLRQEFESFRSLQATRNAEFRRHSAQFADLTNKHDTLRKHVGTLQDNVPGLKQENEALRRSVDALEERIKAMEQELRTVHQEAKTSSTNGGKLDRDIQESKERIQQLTARLEELEHNSHGVEALRKSNNLRFSNLQTQLEHAEGQLGSLQKDMKTHENPAKVELPVPQLTDWRDRFTTIEEALESTVDETSTLKRKMSSLEQILAGSSDRVQHLEDSLESHICDWKSLKNKVSGLKLEVSVLAKGANSNLQAQVEGLVERVDKFTSGTARENKARDELIQEEIADINQDLSDRIDHLHQQVMEVQKALEDRPSTPSLSREHLQTLNGVAGLIPKLSAFEADLRKLQSGLEKHSHMIQWQTHRFDNLTSESLARQMIGLVNPVLPKFEAGLVKIDKVEEEMTRFWKRLEHTQTKAERPTEKEHQPLEDVREELKRVKIELGTEYESLASEFCNTRDNVVADVRRLQDSHERAAQQVATLSASTEKRLGEIEHQIETLLTELSKEDGSHAPSPGSRARSASVLFTRTPSAAQRPPYSTVERSNRDRSRRLQEWNGSGKADEEPEEFDVEEIGKEATILLESFQKRPTPPGTRPTATADHTVSEDAGTITQQPKKRKRGDDAGLDGHVMAPPISDETVLVKSQVVPPTAKRKTKTNDR</sequence>
<dbReference type="PANTHER" id="PTHR45615">
    <property type="entry name" value="MYOSIN HEAVY CHAIN, NON-MUSCLE"/>
    <property type="match status" value="1"/>
</dbReference>
<feature type="region of interest" description="Disordered" evidence="2">
    <location>
        <begin position="49"/>
        <end position="83"/>
    </location>
</feature>
<feature type="compositionally biased region" description="Basic and acidic residues" evidence="2">
    <location>
        <begin position="746"/>
        <end position="756"/>
    </location>
</feature>
<keyword evidence="4" id="KW-1185">Reference proteome</keyword>
<organism evidence="3 4">
    <name type="scientific">Exophiala dermatitidis (strain ATCC 34100 / CBS 525.76 / NIH/UT8656)</name>
    <name type="common">Black yeast</name>
    <name type="synonym">Wangiella dermatitidis</name>
    <dbReference type="NCBI Taxonomy" id="858893"/>
    <lineage>
        <taxon>Eukaryota</taxon>
        <taxon>Fungi</taxon>
        <taxon>Dikarya</taxon>
        <taxon>Ascomycota</taxon>
        <taxon>Pezizomycotina</taxon>
        <taxon>Eurotiomycetes</taxon>
        <taxon>Chaetothyriomycetidae</taxon>
        <taxon>Chaetothyriales</taxon>
        <taxon>Herpotrichiellaceae</taxon>
        <taxon>Exophiala</taxon>
    </lineage>
</organism>
<dbReference type="PANTHER" id="PTHR45615:SF80">
    <property type="entry name" value="GRIP DOMAIN-CONTAINING PROTEIN"/>
    <property type="match status" value="1"/>
</dbReference>
<proteinExistence type="predicted"/>